<accession>A0A1H3XGN0</accession>
<reference evidence="2 3" key="1">
    <citation type="submission" date="2016-10" db="EMBL/GenBank/DDBJ databases">
        <authorList>
            <person name="de Groot N.N."/>
        </authorList>
    </citation>
    <scope>NUCLEOTIDE SEQUENCE [LARGE SCALE GENOMIC DNA]</scope>
    <source>
        <strain evidence="2 3">D31d</strain>
    </source>
</reference>
<protein>
    <submittedName>
        <fullName evidence="2">Uncharacterized protein</fullName>
    </submittedName>
</protein>
<feature type="transmembrane region" description="Helical" evidence="1">
    <location>
        <begin position="58"/>
        <end position="79"/>
    </location>
</feature>
<evidence type="ECO:0000313" key="3">
    <source>
        <dbReference type="Proteomes" id="UP000182257"/>
    </source>
</evidence>
<gene>
    <name evidence="2" type="ORF">SAMN05216462_0193</name>
</gene>
<dbReference type="EMBL" id="FNRF01000001">
    <property type="protein sequence ID" value="SDZ98091.1"/>
    <property type="molecule type" value="Genomic_DNA"/>
</dbReference>
<proteinExistence type="predicted"/>
<name>A0A1H3XGN0_XYLRU</name>
<keyword evidence="1" id="KW-1133">Transmembrane helix</keyword>
<dbReference type="Pfam" id="PF19529">
    <property type="entry name" value="DUF6057"/>
    <property type="match status" value="1"/>
</dbReference>
<dbReference type="AlphaFoldDB" id="A0A1H3XGN0"/>
<feature type="transmembrane region" description="Helical" evidence="1">
    <location>
        <begin position="146"/>
        <end position="170"/>
    </location>
</feature>
<keyword evidence="1" id="KW-0812">Transmembrane</keyword>
<organism evidence="2 3">
    <name type="scientific">Xylanibacter ruminicola</name>
    <name type="common">Prevotella ruminicola</name>
    <dbReference type="NCBI Taxonomy" id="839"/>
    <lineage>
        <taxon>Bacteria</taxon>
        <taxon>Pseudomonadati</taxon>
        <taxon>Bacteroidota</taxon>
        <taxon>Bacteroidia</taxon>
        <taxon>Bacteroidales</taxon>
        <taxon>Prevotellaceae</taxon>
        <taxon>Xylanibacter</taxon>
    </lineage>
</organism>
<feature type="transmembrane region" description="Helical" evidence="1">
    <location>
        <begin position="185"/>
        <end position="207"/>
    </location>
</feature>
<evidence type="ECO:0000256" key="1">
    <source>
        <dbReference type="SAM" id="Phobius"/>
    </source>
</evidence>
<dbReference type="Proteomes" id="UP000182257">
    <property type="component" value="Unassembled WGS sequence"/>
</dbReference>
<sequence>MTILFGIVLFCFWNYVRSAQIEAREAFQLFLFQSDYFLSRLSVPGGMARYVAEFLVQFFRSVALGALITAVLLVLIQWLSWKLLCRNMTAVSPSHLFPFSFLPSFALWKMICDMDVSMTLPVAVLLTWLLMLVLPNRRKPSLVSSLVLIPIGYWLLGPVIICLVCCHFKWLQKSDDRIVVLAESAGLTILLAACVLVSSHVVPYSLWNITKGIDYWMIQSDKAGTYEEIEYDYLLQQKQWGKIITLSEEEEPKSLACKNVVRLAKYYEKRISGEELKENMLHPNKVLTSGAAAMMMSDVYLHMGFVNMSQRAAFEVMMSSPNYNMSGRELSRLVETNLITGQYEVALKYISLLEHTLFYRSWAKQMRQLATNPELIKRSPKYGSLQEVYQQTVDVFFF</sequence>
<feature type="transmembrane region" description="Helical" evidence="1">
    <location>
        <begin position="117"/>
        <end position="134"/>
    </location>
</feature>
<dbReference type="InterPro" id="IPR045692">
    <property type="entry name" value="DUF6057"/>
</dbReference>
<evidence type="ECO:0000313" key="2">
    <source>
        <dbReference type="EMBL" id="SDZ98091.1"/>
    </source>
</evidence>
<keyword evidence="1" id="KW-0472">Membrane</keyword>